<evidence type="ECO:0000256" key="9">
    <source>
        <dbReference type="SAM" id="MobiDB-lite"/>
    </source>
</evidence>
<dbReference type="EMBL" id="VHQG01000004">
    <property type="protein sequence ID" value="TPW74916.1"/>
    <property type="molecule type" value="Genomic_DNA"/>
</dbReference>
<keyword evidence="11" id="KW-0732">Signal</keyword>
<proteinExistence type="inferred from homology"/>
<dbReference type="Proteomes" id="UP000316252">
    <property type="component" value="Unassembled WGS sequence"/>
</dbReference>
<feature type="transmembrane region" description="Helical" evidence="10">
    <location>
        <begin position="301"/>
        <end position="322"/>
    </location>
</feature>
<keyword evidence="4 10" id="KW-0812">Transmembrane</keyword>
<dbReference type="InterPro" id="IPR008969">
    <property type="entry name" value="CarboxyPept-like_regulatory"/>
</dbReference>
<dbReference type="OrthoDB" id="9807115at2"/>
<comment type="subcellular location">
    <subcellularLocation>
        <location evidence="1">Cell membrane</location>
        <topology evidence="1">Multi-pass membrane protein</topology>
    </subcellularLocation>
</comment>
<feature type="compositionally biased region" description="Low complexity" evidence="9">
    <location>
        <begin position="130"/>
        <end position="155"/>
    </location>
</feature>
<evidence type="ECO:0000256" key="1">
    <source>
        <dbReference type="ARBA" id="ARBA00004651"/>
    </source>
</evidence>
<keyword evidence="13" id="KW-1185">Reference proteome</keyword>
<dbReference type="PANTHER" id="PTHR11795">
    <property type="entry name" value="BRANCHED-CHAIN AMINO ACID TRANSPORT SYSTEM PERMEASE PROTEIN LIVH"/>
    <property type="match status" value="1"/>
</dbReference>
<dbReference type="SUPFAM" id="SSF49464">
    <property type="entry name" value="Carboxypeptidase regulatory domain-like"/>
    <property type="match status" value="1"/>
</dbReference>
<dbReference type="AlphaFoldDB" id="A0A506XXF3"/>
<evidence type="ECO:0000256" key="4">
    <source>
        <dbReference type="ARBA" id="ARBA00022692"/>
    </source>
</evidence>
<comment type="caution">
    <text evidence="12">The sequence shown here is derived from an EMBL/GenBank/DDBJ whole genome shotgun (WGS) entry which is preliminary data.</text>
</comment>
<name>A0A506XXF3_9MICO</name>
<keyword evidence="6 10" id="KW-1133">Transmembrane helix</keyword>
<feature type="signal peptide" evidence="11">
    <location>
        <begin position="1"/>
        <end position="19"/>
    </location>
</feature>
<feature type="transmembrane region" description="Helical" evidence="10">
    <location>
        <begin position="203"/>
        <end position="232"/>
    </location>
</feature>
<evidence type="ECO:0000313" key="13">
    <source>
        <dbReference type="Proteomes" id="UP000316252"/>
    </source>
</evidence>
<reference evidence="12 13" key="1">
    <citation type="submission" date="2019-06" db="EMBL/GenBank/DDBJ databases">
        <authorList>
            <person name="Li F."/>
        </authorList>
    </citation>
    <scope>NUCLEOTIDE SEQUENCE [LARGE SCALE GENOMIC DNA]</scope>
    <source>
        <strain evidence="12 13">10F1D-1</strain>
    </source>
</reference>
<comment type="similarity">
    <text evidence="8">Belongs to the binding-protein-dependent transport system permease family. LivHM subfamily.</text>
</comment>
<dbReference type="GO" id="GO:0005886">
    <property type="term" value="C:plasma membrane"/>
    <property type="evidence" value="ECO:0007669"/>
    <property type="project" value="UniProtKB-SubCell"/>
</dbReference>
<evidence type="ECO:0000256" key="2">
    <source>
        <dbReference type="ARBA" id="ARBA00022448"/>
    </source>
</evidence>
<keyword evidence="5" id="KW-0029">Amino-acid transport</keyword>
<evidence type="ECO:0000256" key="11">
    <source>
        <dbReference type="SAM" id="SignalP"/>
    </source>
</evidence>
<feature type="region of interest" description="Disordered" evidence="9">
    <location>
        <begin position="126"/>
        <end position="155"/>
    </location>
</feature>
<dbReference type="Pfam" id="PF02653">
    <property type="entry name" value="BPD_transp_2"/>
    <property type="match status" value="1"/>
</dbReference>
<evidence type="ECO:0000256" key="7">
    <source>
        <dbReference type="ARBA" id="ARBA00023136"/>
    </source>
</evidence>
<dbReference type="CDD" id="cd06582">
    <property type="entry name" value="TM_PBP1_LivH_like"/>
    <property type="match status" value="1"/>
</dbReference>
<evidence type="ECO:0000256" key="10">
    <source>
        <dbReference type="SAM" id="Phobius"/>
    </source>
</evidence>
<feature type="transmembrane region" description="Helical" evidence="10">
    <location>
        <begin position="384"/>
        <end position="412"/>
    </location>
</feature>
<evidence type="ECO:0000256" key="5">
    <source>
        <dbReference type="ARBA" id="ARBA00022970"/>
    </source>
</evidence>
<keyword evidence="3" id="KW-1003">Cell membrane</keyword>
<evidence type="ECO:0000256" key="6">
    <source>
        <dbReference type="ARBA" id="ARBA00022989"/>
    </source>
</evidence>
<dbReference type="GO" id="GO:0006865">
    <property type="term" value="P:amino acid transport"/>
    <property type="evidence" value="ECO:0007669"/>
    <property type="project" value="UniProtKB-KW"/>
</dbReference>
<sequence>MAFAALVAVLPIAAPLAAAADPIDPSTADESISIWLRERDSKAPVPNVTVEVKGKSFDETFTTDPDGRVLVGLPSGGDYTVTVDTSTAPAEIGTLPAAQNPRKLTVQNTNKNVPVNFLFTTDAGAGGGASTTPSDGASPSPDSSAGSSSGSGDSSGSPAITGGLVASKIVTGIIYGLLLALASIGVSLIYGTTGLNNFAHGELVTFGALMGYLFSSILGLPGFVGIIAAVLLGGLYGFVQDTVLWRPLRKRGVGLVPLMIVSIGLALATRYLYSFFFGADRLTLPNDPSPFLRIGSVSLRFTDVMGAVVALVVLLAVAWVMLRTRLGKAARAVSDNRSLAAASGIDVDGVIRWIWIGGGALAGLSGVLIAYYQSLRWDTGSQILLLIFAAVTLGGLGSAFGALVGSMVISVFMNLSTLFIPDNLKYVAALAVMIVILLVRPQGILGRRERIG</sequence>
<feature type="transmembrane region" description="Helical" evidence="10">
    <location>
        <begin position="424"/>
        <end position="440"/>
    </location>
</feature>
<dbReference type="RefSeq" id="WP_141164547.1">
    <property type="nucleotide sequence ID" value="NZ_VHQG01000004.1"/>
</dbReference>
<evidence type="ECO:0000256" key="8">
    <source>
        <dbReference type="ARBA" id="ARBA00037998"/>
    </source>
</evidence>
<organism evidence="12 13">
    <name type="scientific">Schumannella soli</name>
    <dbReference type="NCBI Taxonomy" id="2590779"/>
    <lineage>
        <taxon>Bacteria</taxon>
        <taxon>Bacillati</taxon>
        <taxon>Actinomycetota</taxon>
        <taxon>Actinomycetes</taxon>
        <taxon>Micrococcales</taxon>
        <taxon>Microbacteriaceae</taxon>
        <taxon>Schumannella</taxon>
    </lineage>
</organism>
<accession>A0A506XXF3</accession>
<dbReference type="PANTHER" id="PTHR11795:SF449">
    <property type="entry name" value="BRANCHED-CHAIN AMINO ACID TRANSPORT PERMEASE PROTEIN LIVH-RELATED"/>
    <property type="match status" value="1"/>
</dbReference>
<evidence type="ECO:0000256" key="3">
    <source>
        <dbReference type="ARBA" id="ARBA00022475"/>
    </source>
</evidence>
<dbReference type="GO" id="GO:0022857">
    <property type="term" value="F:transmembrane transporter activity"/>
    <property type="evidence" value="ECO:0007669"/>
    <property type="project" value="InterPro"/>
</dbReference>
<keyword evidence="2" id="KW-0813">Transport</keyword>
<dbReference type="InterPro" id="IPR001851">
    <property type="entry name" value="ABC_transp_permease"/>
</dbReference>
<keyword evidence="7 10" id="KW-0472">Membrane</keyword>
<feature type="transmembrane region" description="Helical" evidence="10">
    <location>
        <begin position="173"/>
        <end position="191"/>
    </location>
</feature>
<dbReference type="InterPro" id="IPR052157">
    <property type="entry name" value="BCAA_transport_permease"/>
</dbReference>
<protein>
    <submittedName>
        <fullName evidence="12">Branched-chain amino acid ABC transporter permease</fullName>
    </submittedName>
</protein>
<feature type="transmembrane region" description="Helical" evidence="10">
    <location>
        <begin position="252"/>
        <end position="273"/>
    </location>
</feature>
<feature type="transmembrane region" description="Helical" evidence="10">
    <location>
        <begin position="353"/>
        <end position="372"/>
    </location>
</feature>
<evidence type="ECO:0000313" key="12">
    <source>
        <dbReference type="EMBL" id="TPW74916.1"/>
    </source>
</evidence>
<feature type="chain" id="PRO_5021404361" evidence="11">
    <location>
        <begin position="20"/>
        <end position="452"/>
    </location>
</feature>
<dbReference type="Gene3D" id="2.60.40.1120">
    <property type="entry name" value="Carboxypeptidase-like, regulatory domain"/>
    <property type="match status" value="1"/>
</dbReference>
<gene>
    <name evidence="12" type="ORF">FJ657_14100</name>
</gene>